<proteinExistence type="predicted"/>
<keyword evidence="3" id="KW-0949">S-adenosyl-L-methionine</keyword>
<dbReference type="SUPFAM" id="SSF53335">
    <property type="entry name" value="S-adenosyl-L-methionine-dependent methyltransferases"/>
    <property type="match status" value="1"/>
</dbReference>
<evidence type="ECO:0000256" key="1">
    <source>
        <dbReference type="ARBA" id="ARBA00022603"/>
    </source>
</evidence>
<dbReference type="AlphaFoldDB" id="A0A3P1WRV7"/>
<evidence type="ECO:0000256" key="2">
    <source>
        <dbReference type="ARBA" id="ARBA00022679"/>
    </source>
</evidence>
<dbReference type="PANTHER" id="PTHR43464:SF19">
    <property type="entry name" value="UBIQUINONE BIOSYNTHESIS O-METHYLTRANSFERASE, MITOCHONDRIAL"/>
    <property type="match status" value="1"/>
</dbReference>
<name>A0A3P1WRV7_9ACTN</name>
<dbReference type="InterPro" id="IPR020596">
    <property type="entry name" value="rRNA_Ade_Mease_Trfase_CS"/>
</dbReference>
<dbReference type="RefSeq" id="WP_125228106.1">
    <property type="nucleotide sequence ID" value="NZ_RQYT01000018.1"/>
</dbReference>
<dbReference type="CDD" id="cd02440">
    <property type="entry name" value="AdoMet_MTases"/>
    <property type="match status" value="1"/>
</dbReference>
<reference evidence="5 6" key="1">
    <citation type="submission" date="2018-11" db="EMBL/GenBank/DDBJ databases">
        <title>Genomes From Bacteria Associated with the Canine Oral Cavity: a Test Case for Automated Genome-Based Taxonomic Assignment.</title>
        <authorList>
            <person name="Coil D.A."/>
            <person name="Jospin G."/>
            <person name="Darling A.E."/>
            <person name="Wallis C."/>
            <person name="Davis I.J."/>
            <person name="Harris S."/>
            <person name="Eisen J.A."/>
            <person name="Holcombe L.J."/>
            <person name="O'Flynn C."/>
        </authorList>
    </citation>
    <scope>NUCLEOTIDE SEQUENCE [LARGE SCALE GENOMIC DNA]</scope>
    <source>
        <strain evidence="5 6">OH2822_COT-296</strain>
    </source>
</reference>
<evidence type="ECO:0000313" key="6">
    <source>
        <dbReference type="Proteomes" id="UP000280935"/>
    </source>
</evidence>
<keyword evidence="1 5" id="KW-0489">Methyltransferase</keyword>
<sequence length="264" mass="27958">MGTGWSGGAAVAYEMSFARLCAGAVPAILAALPSAATGRLLDVGAGTGRLSVAAAARGWRVTALEPDEDMLAVARSRGAKGVEWISGGAPGIPFPDRMFDHAVASFVVNHVASPRRTLRDMVRVVVPGGRVIATVWEASKGEINQLWQAVTSVKGFEAPPARRLPPEEDFERSPEGLARLGEECGLEVAAARTVSWEFVIEPGDLWQGPEHGIAGIGRAYLAQDETVRERMRSAYDEVAAAMAQDGLLHLRSHAVLVEAVVPTT</sequence>
<dbReference type="PROSITE" id="PS01131">
    <property type="entry name" value="RRNA_A_DIMETH"/>
    <property type="match status" value="1"/>
</dbReference>
<feature type="domain" description="Methyltransferase type 11" evidence="4">
    <location>
        <begin position="41"/>
        <end position="132"/>
    </location>
</feature>
<keyword evidence="2 5" id="KW-0808">Transferase</keyword>
<organism evidence="5 6">
    <name type="scientific">Arachnia propionica</name>
    <dbReference type="NCBI Taxonomy" id="1750"/>
    <lineage>
        <taxon>Bacteria</taxon>
        <taxon>Bacillati</taxon>
        <taxon>Actinomycetota</taxon>
        <taxon>Actinomycetes</taxon>
        <taxon>Propionibacteriales</taxon>
        <taxon>Propionibacteriaceae</taxon>
        <taxon>Arachnia</taxon>
    </lineage>
</organism>
<accession>A0A3P1WRV7</accession>
<evidence type="ECO:0000256" key="3">
    <source>
        <dbReference type="ARBA" id="ARBA00022691"/>
    </source>
</evidence>
<dbReference type="GO" id="GO:0000179">
    <property type="term" value="F:rRNA (adenine-N6,N6-)-dimethyltransferase activity"/>
    <property type="evidence" value="ECO:0007669"/>
    <property type="project" value="InterPro"/>
</dbReference>
<gene>
    <name evidence="5" type="ORF">EII35_08855</name>
</gene>
<comment type="caution">
    <text evidence="5">The sequence shown here is derived from an EMBL/GenBank/DDBJ whole genome shotgun (WGS) entry which is preliminary data.</text>
</comment>
<dbReference type="OrthoDB" id="448116at2"/>
<evidence type="ECO:0000313" key="5">
    <source>
        <dbReference type="EMBL" id="RRD49362.1"/>
    </source>
</evidence>
<dbReference type="InterPro" id="IPR013216">
    <property type="entry name" value="Methyltransf_11"/>
</dbReference>
<evidence type="ECO:0000259" key="4">
    <source>
        <dbReference type="Pfam" id="PF08241"/>
    </source>
</evidence>
<dbReference type="PANTHER" id="PTHR43464">
    <property type="entry name" value="METHYLTRANSFERASE"/>
    <property type="match status" value="1"/>
</dbReference>
<dbReference type="Gene3D" id="3.40.50.150">
    <property type="entry name" value="Vaccinia Virus protein VP39"/>
    <property type="match status" value="1"/>
</dbReference>
<dbReference type="EMBL" id="RQYT01000018">
    <property type="protein sequence ID" value="RRD49362.1"/>
    <property type="molecule type" value="Genomic_DNA"/>
</dbReference>
<dbReference type="Proteomes" id="UP000280935">
    <property type="component" value="Unassembled WGS sequence"/>
</dbReference>
<dbReference type="Pfam" id="PF08241">
    <property type="entry name" value="Methyltransf_11"/>
    <property type="match status" value="1"/>
</dbReference>
<dbReference type="InterPro" id="IPR029063">
    <property type="entry name" value="SAM-dependent_MTases_sf"/>
</dbReference>
<protein>
    <submittedName>
        <fullName evidence="5">Class I SAM-dependent methyltransferase</fullName>
    </submittedName>
</protein>